<dbReference type="PRINTS" id="PR00599">
    <property type="entry name" value="MAPEPTIDASE"/>
</dbReference>
<feature type="binding site" evidence="6">
    <location>
        <position position="78"/>
    </location>
    <ligand>
        <name>substrate</name>
    </ligand>
</feature>
<comment type="function">
    <text evidence="1 6">Removes the N-terminal methionine from nascent proteins. The N-terminal methionine is often cleaved when the second residue in the primary sequence is small and uncharged (Met-Ala-, Cys, Gly, Pro, Ser, Thr, or Val). Requires deformylation of the N(alpha)-formylated initiator methionine before it can be hydrolyzed.</text>
</comment>
<feature type="binding site" evidence="6">
    <location>
        <position position="202"/>
    </location>
    <ligand>
        <name>a divalent metal cation</name>
        <dbReference type="ChEBI" id="CHEBI:60240"/>
        <label>2</label>
        <note>catalytic</note>
    </ligand>
</feature>
<dbReference type="GO" id="GO:0046872">
    <property type="term" value="F:metal ion binding"/>
    <property type="evidence" value="ECO:0007669"/>
    <property type="project" value="UniProtKB-UniRule"/>
</dbReference>
<dbReference type="EC" id="3.4.11.18" evidence="6 7"/>
<feature type="binding site" evidence="6">
    <location>
        <position position="169"/>
    </location>
    <ligand>
        <name>a divalent metal cation</name>
        <dbReference type="ChEBI" id="CHEBI:60240"/>
        <label>2</label>
        <note>catalytic</note>
    </ligand>
</feature>
<dbReference type="SUPFAM" id="SSF55920">
    <property type="entry name" value="Creatinase/aminopeptidase"/>
    <property type="match status" value="1"/>
</dbReference>
<evidence type="ECO:0000313" key="9">
    <source>
        <dbReference type="EMBL" id="KUK86151.1"/>
    </source>
</evidence>
<dbReference type="GO" id="GO:0004239">
    <property type="term" value="F:initiator methionyl aminopeptidase activity"/>
    <property type="evidence" value="ECO:0007669"/>
    <property type="project" value="UniProtKB-UniRule"/>
</dbReference>
<dbReference type="GO" id="GO:0005829">
    <property type="term" value="C:cytosol"/>
    <property type="evidence" value="ECO:0007669"/>
    <property type="project" value="TreeGrafter"/>
</dbReference>
<evidence type="ECO:0000259" key="8">
    <source>
        <dbReference type="Pfam" id="PF00557"/>
    </source>
</evidence>
<protein>
    <recommendedName>
        <fullName evidence="6 7">Methionine aminopeptidase</fullName>
        <shortName evidence="6">MAP</shortName>
        <shortName evidence="6">MetAP</shortName>
        <ecNumber evidence="6 7">3.4.11.18</ecNumber>
    </recommendedName>
    <alternativeName>
        <fullName evidence="6">Peptidase M</fullName>
    </alternativeName>
</protein>
<evidence type="ECO:0000256" key="5">
    <source>
        <dbReference type="ARBA" id="ARBA00022801"/>
    </source>
</evidence>
<dbReference type="NCBIfam" id="TIGR00500">
    <property type="entry name" value="met_pdase_I"/>
    <property type="match status" value="1"/>
</dbReference>
<dbReference type="PATRIC" id="fig|1635277.3.peg.1138"/>
<evidence type="ECO:0000256" key="1">
    <source>
        <dbReference type="ARBA" id="ARBA00002521"/>
    </source>
</evidence>
<evidence type="ECO:0000256" key="6">
    <source>
        <dbReference type="HAMAP-Rule" id="MF_01974"/>
    </source>
</evidence>
<comment type="similarity">
    <text evidence="6">Belongs to the peptidase M24A family. Methionine aminopeptidase type 1 subfamily.</text>
</comment>
<dbReference type="CDD" id="cd01086">
    <property type="entry name" value="MetAP1"/>
    <property type="match status" value="1"/>
</dbReference>
<dbReference type="PANTHER" id="PTHR43330">
    <property type="entry name" value="METHIONINE AMINOPEPTIDASE"/>
    <property type="match status" value="1"/>
</dbReference>
<dbReference type="PANTHER" id="PTHR43330:SF27">
    <property type="entry name" value="METHIONINE AMINOPEPTIDASE"/>
    <property type="match status" value="1"/>
</dbReference>
<proteinExistence type="inferred from homology"/>
<dbReference type="InterPro" id="IPR036005">
    <property type="entry name" value="Creatinase/aminopeptidase-like"/>
</dbReference>
<sequence>MGIHIKSEKEILLMRDSGKVLSDILSEIEKKIVVGITTFEIEMELRKLLKKNKVKSPFLGYRGYPAVSCISVNEVVVHGIPSDYIIKDGDIVSVDMGVNYRGFITDAARTFLVGNVSKEGIKLVDVTKRSFYEGAKMAVEGNHLYDISFMIQKTVEKEGFSIVRDFVSHGVGRRLHEEPFFQNFGEKGKGPILKYGMCLAVEPMVNQGTYRIKILKDGWTAVTEDGKLSAHYENTVLVGKDTFEILTEKN</sequence>
<name>A0A101HZB9_UNCT6</name>
<dbReference type="Pfam" id="PF00557">
    <property type="entry name" value="Peptidase_M24"/>
    <property type="match status" value="1"/>
</dbReference>
<dbReference type="GO" id="GO:0006508">
    <property type="term" value="P:proteolysis"/>
    <property type="evidence" value="ECO:0007669"/>
    <property type="project" value="UniProtKB-KW"/>
</dbReference>
<feature type="domain" description="Peptidase M24" evidence="8">
    <location>
        <begin position="13"/>
        <end position="239"/>
    </location>
</feature>
<dbReference type="InterPro" id="IPR000994">
    <property type="entry name" value="Pept_M24"/>
</dbReference>
<keyword evidence="2 6" id="KW-0031">Aminopeptidase</keyword>
<dbReference type="HAMAP" id="MF_01974">
    <property type="entry name" value="MetAP_1"/>
    <property type="match status" value="1"/>
</dbReference>
<dbReference type="Gene3D" id="3.90.230.10">
    <property type="entry name" value="Creatinase/methionine aminopeptidase superfamily"/>
    <property type="match status" value="1"/>
</dbReference>
<evidence type="ECO:0000313" key="10">
    <source>
        <dbReference type="Proteomes" id="UP000053467"/>
    </source>
</evidence>
<evidence type="ECO:0000256" key="7">
    <source>
        <dbReference type="RuleBase" id="RU003653"/>
    </source>
</evidence>
<keyword evidence="3 6" id="KW-0645">Protease</keyword>
<feature type="binding site" evidence="6">
    <location>
        <position position="106"/>
    </location>
    <ligand>
        <name>a divalent metal cation</name>
        <dbReference type="ChEBI" id="CHEBI:60240"/>
        <label>1</label>
    </ligand>
</feature>
<feature type="binding site" evidence="6">
    <location>
        <position position="95"/>
    </location>
    <ligand>
        <name>a divalent metal cation</name>
        <dbReference type="ChEBI" id="CHEBI:60240"/>
        <label>1</label>
    </ligand>
</feature>
<evidence type="ECO:0000256" key="3">
    <source>
        <dbReference type="ARBA" id="ARBA00022670"/>
    </source>
</evidence>
<keyword evidence="4 6" id="KW-0479">Metal-binding</keyword>
<dbReference type="GO" id="GO:0070006">
    <property type="term" value="F:metalloaminopeptidase activity"/>
    <property type="evidence" value="ECO:0007669"/>
    <property type="project" value="UniProtKB-UniRule"/>
</dbReference>
<organism evidence="9 10">
    <name type="scientific">candidate division TA06 bacterium 34_109</name>
    <dbReference type="NCBI Taxonomy" id="1635277"/>
    <lineage>
        <taxon>Bacteria</taxon>
        <taxon>Bacteria division TA06</taxon>
    </lineage>
</organism>
<gene>
    <name evidence="6" type="primary">map</name>
    <name evidence="9" type="ORF">XE03_1692</name>
</gene>
<dbReference type="Proteomes" id="UP000053467">
    <property type="component" value="Unassembled WGS sequence"/>
</dbReference>
<evidence type="ECO:0000256" key="2">
    <source>
        <dbReference type="ARBA" id="ARBA00022438"/>
    </source>
</evidence>
<dbReference type="InterPro" id="IPR001714">
    <property type="entry name" value="Pept_M24_MAP"/>
</dbReference>
<accession>A0A101HZB9</accession>
<dbReference type="EMBL" id="LGGX01000027">
    <property type="protein sequence ID" value="KUK86151.1"/>
    <property type="molecule type" value="Genomic_DNA"/>
</dbReference>
<feature type="binding site" evidence="6">
    <location>
        <position position="233"/>
    </location>
    <ligand>
        <name>a divalent metal cation</name>
        <dbReference type="ChEBI" id="CHEBI:60240"/>
        <label>2</label>
        <note>catalytic</note>
    </ligand>
</feature>
<comment type="subunit">
    <text evidence="6">Monomer.</text>
</comment>
<feature type="binding site" evidence="6">
    <location>
        <position position="106"/>
    </location>
    <ligand>
        <name>a divalent metal cation</name>
        <dbReference type="ChEBI" id="CHEBI:60240"/>
        <label>2</label>
        <note>catalytic</note>
    </ligand>
</feature>
<comment type="cofactor">
    <cofactor evidence="6">
        <name>Co(2+)</name>
        <dbReference type="ChEBI" id="CHEBI:48828"/>
    </cofactor>
    <cofactor evidence="6">
        <name>Zn(2+)</name>
        <dbReference type="ChEBI" id="CHEBI:29105"/>
    </cofactor>
    <cofactor evidence="6">
        <name>Mn(2+)</name>
        <dbReference type="ChEBI" id="CHEBI:29035"/>
    </cofactor>
    <cofactor evidence="6">
        <name>Fe(2+)</name>
        <dbReference type="ChEBI" id="CHEBI:29033"/>
    </cofactor>
    <text evidence="6">Binds 2 divalent metal cations per subunit. Has a high-affinity and a low affinity metal-binding site. The true nature of the physiological cofactor is under debate. The enzyme is active with cobalt, zinc, manganese or divalent iron ions. Most likely, methionine aminopeptidases function as mononuclear Fe(2+)-metalloproteases under physiological conditions, and the catalytically relevant metal-binding site has been assigned to the histidine-containing high-affinity site.</text>
</comment>
<comment type="caution">
    <text evidence="9">The sequence shown here is derived from an EMBL/GenBank/DDBJ whole genome shotgun (WGS) entry which is preliminary data.</text>
</comment>
<feature type="binding site" evidence="6">
    <location>
        <position position="233"/>
    </location>
    <ligand>
        <name>a divalent metal cation</name>
        <dbReference type="ChEBI" id="CHEBI:60240"/>
        <label>1</label>
    </ligand>
</feature>
<reference evidence="10" key="1">
    <citation type="journal article" date="2015" name="MBio">
        <title>Genome-Resolved Metagenomic Analysis Reveals Roles for Candidate Phyla and Other Microbial Community Members in Biogeochemical Transformations in Oil Reservoirs.</title>
        <authorList>
            <person name="Hu P."/>
            <person name="Tom L."/>
            <person name="Singh A."/>
            <person name="Thomas B.C."/>
            <person name="Baker B.J."/>
            <person name="Piceno Y.M."/>
            <person name="Andersen G.L."/>
            <person name="Banfield J.F."/>
        </authorList>
    </citation>
    <scope>NUCLEOTIDE SEQUENCE [LARGE SCALE GENOMIC DNA]</scope>
</reference>
<evidence type="ECO:0000256" key="4">
    <source>
        <dbReference type="ARBA" id="ARBA00022723"/>
    </source>
</evidence>
<comment type="catalytic activity">
    <reaction evidence="6 7">
        <text>Release of N-terminal amino acids, preferentially methionine, from peptides and arylamides.</text>
        <dbReference type="EC" id="3.4.11.18"/>
    </reaction>
</comment>
<feature type="binding site" evidence="6">
    <location>
        <position position="176"/>
    </location>
    <ligand>
        <name>substrate</name>
    </ligand>
</feature>
<dbReference type="InterPro" id="IPR002467">
    <property type="entry name" value="Pept_M24A_MAP1"/>
</dbReference>
<dbReference type="AlphaFoldDB" id="A0A101HZB9"/>
<keyword evidence="5 6" id="KW-0378">Hydrolase</keyword>